<dbReference type="EMBL" id="JAENHL010000008">
    <property type="protein sequence ID" value="MBK1870553.1"/>
    <property type="molecule type" value="Genomic_DNA"/>
</dbReference>
<accession>A0ACC5RD39</accession>
<sequence>MDSLSQYVSIPDIPGHVAYVVIAVSYYLTSIFWLRVFAVIGLALEVVYFVLVSSDLYTGIAWSVIFIAINAYQLFWLLRDRLRLRLPQEEKSVLRRVLTGLDDVQISRLLDASQWRELSAGAHLMRESQEVNELYFLFSGRFGVDVGGKTVAHLESGSFAGEVAFLTGHPATASVIVEQPSRVLAISRARLIKLCKSDNQVAGVIHQLLGRDLANKLRLANGFHTMMDVAGHPRRPPDLIHLTQAATSVQDNSNRQKNF</sequence>
<reference evidence="1" key="1">
    <citation type="submission" date="2021-01" db="EMBL/GenBank/DDBJ databases">
        <authorList>
            <person name="Sun Q."/>
        </authorList>
    </citation>
    <scope>NUCLEOTIDE SEQUENCE</scope>
    <source>
        <strain evidence="1">YIM B02566</strain>
    </source>
</reference>
<name>A0ACC5RD39_9HYPH</name>
<organism evidence="1 2">
    <name type="scientific">Taklimakanibacter albus</name>
    <dbReference type="NCBI Taxonomy" id="2800327"/>
    <lineage>
        <taxon>Bacteria</taxon>
        <taxon>Pseudomonadati</taxon>
        <taxon>Pseudomonadota</taxon>
        <taxon>Alphaproteobacteria</taxon>
        <taxon>Hyphomicrobiales</taxon>
        <taxon>Aestuariivirgaceae</taxon>
        <taxon>Taklimakanibacter</taxon>
    </lineage>
</organism>
<keyword evidence="2" id="KW-1185">Reference proteome</keyword>
<comment type="caution">
    <text evidence="1">The sequence shown here is derived from an EMBL/GenBank/DDBJ whole genome shotgun (WGS) entry which is preliminary data.</text>
</comment>
<evidence type="ECO:0000313" key="2">
    <source>
        <dbReference type="Proteomes" id="UP000616151"/>
    </source>
</evidence>
<dbReference type="Proteomes" id="UP000616151">
    <property type="component" value="Unassembled WGS sequence"/>
</dbReference>
<gene>
    <name evidence="1" type="ORF">JHL16_29585</name>
</gene>
<proteinExistence type="predicted"/>
<protein>
    <submittedName>
        <fullName evidence="1">Cyclic nucleotide-binding domain-containing protein</fullName>
    </submittedName>
</protein>
<evidence type="ECO:0000313" key="1">
    <source>
        <dbReference type="EMBL" id="MBK1870553.1"/>
    </source>
</evidence>